<dbReference type="InterPro" id="IPR050585">
    <property type="entry name" value="Xaa-Pro_dipeptidyl-ppase/CocE"/>
</dbReference>
<keyword evidence="1" id="KW-0378">Hydrolase</keyword>
<feature type="region of interest" description="Disordered" evidence="2">
    <location>
        <begin position="352"/>
        <end position="385"/>
    </location>
</feature>
<evidence type="ECO:0000313" key="4">
    <source>
        <dbReference type="EMBL" id="GIJ74297.1"/>
    </source>
</evidence>
<evidence type="ECO:0000313" key="5">
    <source>
        <dbReference type="Proteomes" id="UP000635606"/>
    </source>
</evidence>
<dbReference type="EMBL" id="BOPH01000132">
    <property type="protein sequence ID" value="GIJ74297.1"/>
    <property type="molecule type" value="Genomic_DNA"/>
</dbReference>
<evidence type="ECO:0000256" key="2">
    <source>
        <dbReference type="SAM" id="MobiDB-lite"/>
    </source>
</evidence>
<accession>A0A8J4A1W4</accession>
<name>A0A8J4A1W4_9ACTN</name>
<dbReference type="Proteomes" id="UP000635606">
    <property type="component" value="Unassembled WGS sequence"/>
</dbReference>
<dbReference type="Pfam" id="PF02129">
    <property type="entry name" value="Peptidase_S15"/>
    <property type="match status" value="1"/>
</dbReference>
<dbReference type="SUPFAM" id="SSF49785">
    <property type="entry name" value="Galactose-binding domain-like"/>
    <property type="match status" value="1"/>
</dbReference>
<feature type="region of interest" description="Disordered" evidence="2">
    <location>
        <begin position="492"/>
        <end position="514"/>
    </location>
</feature>
<dbReference type="GO" id="GO:0008239">
    <property type="term" value="F:dipeptidyl-peptidase activity"/>
    <property type="evidence" value="ECO:0007669"/>
    <property type="project" value="InterPro"/>
</dbReference>
<comment type="caution">
    <text evidence="4">The sequence shown here is derived from an EMBL/GenBank/DDBJ whole genome shotgun (WGS) entry which is preliminary data.</text>
</comment>
<dbReference type="NCBIfam" id="TIGR00976">
    <property type="entry name" value="CocE_NonD"/>
    <property type="match status" value="1"/>
</dbReference>
<dbReference type="InterPro" id="IPR008979">
    <property type="entry name" value="Galactose-bd-like_sf"/>
</dbReference>
<sequence>MTIVSRAFAAVAKLPAPLTGRVTVHRGLSVRARDGVILRTDLYEPAGHDDAPVLLVRTPYGRGAPSNIIARAVAERGYRVVVQSCRGTADSGGTFEPMRNEKNDGLDCIDWLKRQPWYRGAFAMYGPSYVGFTQWAVAADAGPDLKALCTTVTASSFRDPTYAGGGFSFDTVLTWSSILAAQRGPASAAVRELLRGQPKLKRGLAHATLAEADAIAVGAAVPHFQEWIRETEEGAPYWLERGHAHRVAEVTAPVLMVGGWYDIFLPWQLVDYAVLRAQGRQPRLVIGPWHHGSGALLAASVREALAFLDEHLRGGQEGKDKVRVHIGGTGEWRELADWPPAHAVQEWFLGSDGGLAPGRGPRDGRRRFRYDPADPTPSVGGPRLMGSVAGIRDNRRLEARPDVLVYSSAPLTAPVEAVGPVRAVVRTTSSTPSFDVFVRICDVHPDGRSVNICDGLLRVAGAAGDVHEVEVDLWPMAHVFLPGHRIRVQVSGGAHPRWSRNPGTATALHEPGPMTAADREVLDGSRVLLPL</sequence>
<keyword evidence="5" id="KW-1185">Reference proteome</keyword>
<dbReference type="InterPro" id="IPR005674">
    <property type="entry name" value="CocE/Ser_esterase"/>
</dbReference>
<dbReference type="Gene3D" id="3.40.50.1820">
    <property type="entry name" value="alpha/beta hydrolase"/>
    <property type="match status" value="1"/>
</dbReference>
<evidence type="ECO:0000259" key="3">
    <source>
        <dbReference type="SMART" id="SM00939"/>
    </source>
</evidence>
<dbReference type="PANTHER" id="PTHR43056:SF10">
    <property type="entry name" value="COCE_NOND FAMILY, PUTATIVE (AFU_ORTHOLOGUE AFUA_7G00600)-RELATED"/>
    <property type="match status" value="1"/>
</dbReference>
<dbReference type="Pfam" id="PF08530">
    <property type="entry name" value="PepX_C"/>
    <property type="match status" value="1"/>
</dbReference>
<dbReference type="InterPro" id="IPR029058">
    <property type="entry name" value="AB_hydrolase_fold"/>
</dbReference>
<dbReference type="InterPro" id="IPR000383">
    <property type="entry name" value="Xaa-Pro-like_dom"/>
</dbReference>
<dbReference type="AlphaFoldDB" id="A0A8J4A1W4"/>
<dbReference type="InterPro" id="IPR013736">
    <property type="entry name" value="Xaa-Pro_dipept_C"/>
</dbReference>
<dbReference type="Gene3D" id="2.60.120.260">
    <property type="entry name" value="Galactose-binding domain-like"/>
    <property type="match status" value="1"/>
</dbReference>
<dbReference type="RefSeq" id="WP_203934092.1">
    <property type="nucleotide sequence ID" value="NZ_BOPH01000132.1"/>
</dbReference>
<proteinExistence type="predicted"/>
<dbReference type="Gene3D" id="1.10.3020.10">
    <property type="entry name" value="alpha-amino acid ester hydrolase ( Helical cap domain)"/>
    <property type="match status" value="1"/>
</dbReference>
<evidence type="ECO:0000256" key="1">
    <source>
        <dbReference type="ARBA" id="ARBA00022801"/>
    </source>
</evidence>
<dbReference type="PANTHER" id="PTHR43056">
    <property type="entry name" value="PEPTIDASE S9 PROLYL OLIGOPEPTIDASE"/>
    <property type="match status" value="1"/>
</dbReference>
<dbReference type="SMART" id="SM00939">
    <property type="entry name" value="PepX_C"/>
    <property type="match status" value="1"/>
</dbReference>
<reference evidence="4" key="1">
    <citation type="submission" date="2021-01" db="EMBL/GenBank/DDBJ databases">
        <title>Whole genome shotgun sequence of Virgisporangium ochraceum NBRC 16418.</title>
        <authorList>
            <person name="Komaki H."/>
            <person name="Tamura T."/>
        </authorList>
    </citation>
    <scope>NUCLEOTIDE SEQUENCE</scope>
    <source>
        <strain evidence="4">NBRC 16418</strain>
    </source>
</reference>
<organism evidence="4 5">
    <name type="scientific">Virgisporangium ochraceum</name>
    <dbReference type="NCBI Taxonomy" id="65505"/>
    <lineage>
        <taxon>Bacteria</taxon>
        <taxon>Bacillati</taxon>
        <taxon>Actinomycetota</taxon>
        <taxon>Actinomycetes</taxon>
        <taxon>Micromonosporales</taxon>
        <taxon>Micromonosporaceae</taxon>
        <taxon>Virgisporangium</taxon>
    </lineage>
</organism>
<protein>
    <submittedName>
        <fullName evidence="4">X-Pro dipeptidyl-peptidase</fullName>
    </submittedName>
</protein>
<dbReference type="SUPFAM" id="SSF53474">
    <property type="entry name" value="alpha/beta-Hydrolases"/>
    <property type="match status" value="1"/>
</dbReference>
<gene>
    <name evidence="4" type="ORF">Voc01_092140</name>
</gene>
<feature type="domain" description="Xaa-Pro dipeptidyl-peptidase C-terminal" evidence="3">
    <location>
        <begin position="305"/>
        <end position="528"/>
    </location>
</feature>